<dbReference type="Gene3D" id="3.40.50.300">
    <property type="entry name" value="P-loop containing nucleotide triphosphate hydrolases"/>
    <property type="match status" value="1"/>
</dbReference>
<keyword evidence="2 7" id="KW-0812">Transmembrane</keyword>
<proteinExistence type="predicted"/>
<dbReference type="Pfam" id="PF00005">
    <property type="entry name" value="ABC_tran"/>
    <property type="match status" value="1"/>
</dbReference>
<gene>
    <name evidence="10" type="ORF">ABOZ73_08845</name>
</gene>
<dbReference type="AlphaFoldDB" id="A0AB39KXE8"/>
<dbReference type="Pfam" id="PF00664">
    <property type="entry name" value="ABC_membrane"/>
    <property type="match status" value="1"/>
</dbReference>
<keyword evidence="4" id="KW-0067">ATP-binding</keyword>
<dbReference type="InterPro" id="IPR027417">
    <property type="entry name" value="P-loop_NTPase"/>
</dbReference>
<dbReference type="PANTHER" id="PTHR43394">
    <property type="entry name" value="ATP-DEPENDENT PERMEASE MDL1, MITOCHONDRIAL"/>
    <property type="match status" value="1"/>
</dbReference>
<evidence type="ECO:0000256" key="7">
    <source>
        <dbReference type="SAM" id="Phobius"/>
    </source>
</evidence>
<keyword evidence="3" id="KW-0547">Nucleotide-binding</keyword>
<evidence type="ECO:0000256" key="3">
    <source>
        <dbReference type="ARBA" id="ARBA00022741"/>
    </source>
</evidence>
<reference evidence="10" key="1">
    <citation type="submission" date="2024-06" db="EMBL/GenBank/DDBJ databases">
        <title>Caulobacter inopinatus, sp. nov.</title>
        <authorList>
            <person name="Donachie S.P."/>
        </authorList>
    </citation>
    <scope>NUCLEOTIDE SEQUENCE</scope>
    <source>
        <strain evidence="10">73W</strain>
    </source>
</reference>
<evidence type="ECO:0000256" key="6">
    <source>
        <dbReference type="ARBA" id="ARBA00023136"/>
    </source>
</evidence>
<dbReference type="EMBL" id="CP158375">
    <property type="protein sequence ID" value="XDO98506.1"/>
    <property type="molecule type" value="Genomic_DNA"/>
</dbReference>
<evidence type="ECO:0000256" key="2">
    <source>
        <dbReference type="ARBA" id="ARBA00022692"/>
    </source>
</evidence>
<dbReference type="InterPro" id="IPR003593">
    <property type="entry name" value="AAA+_ATPase"/>
</dbReference>
<evidence type="ECO:0000259" key="9">
    <source>
        <dbReference type="PROSITE" id="PS50929"/>
    </source>
</evidence>
<dbReference type="InterPro" id="IPR003439">
    <property type="entry name" value="ABC_transporter-like_ATP-bd"/>
</dbReference>
<keyword evidence="5 7" id="KW-1133">Transmembrane helix</keyword>
<feature type="transmembrane region" description="Helical" evidence="7">
    <location>
        <begin position="26"/>
        <end position="50"/>
    </location>
</feature>
<evidence type="ECO:0000256" key="4">
    <source>
        <dbReference type="ARBA" id="ARBA00022840"/>
    </source>
</evidence>
<dbReference type="NCBIfam" id="TIGR01842">
    <property type="entry name" value="type_I_sec_PrtD"/>
    <property type="match status" value="1"/>
</dbReference>
<dbReference type="GO" id="GO:0005524">
    <property type="term" value="F:ATP binding"/>
    <property type="evidence" value="ECO:0007669"/>
    <property type="project" value="UniProtKB-KW"/>
</dbReference>
<dbReference type="CDD" id="cd18586">
    <property type="entry name" value="ABC_6TM_PrtD_like"/>
    <property type="match status" value="1"/>
</dbReference>
<dbReference type="InterPro" id="IPR017871">
    <property type="entry name" value="ABC_transporter-like_CS"/>
</dbReference>
<dbReference type="GO" id="GO:0005886">
    <property type="term" value="C:plasma membrane"/>
    <property type="evidence" value="ECO:0007669"/>
    <property type="project" value="UniProtKB-SubCell"/>
</dbReference>
<dbReference type="SUPFAM" id="SSF90123">
    <property type="entry name" value="ABC transporter transmembrane region"/>
    <property type="match status" value="1"/>
</dbReference>
<organism evidence="10">
    <name type="scientific">Caulobacter sp. 73W</name>
    <dbReference type="NCBI Taxonomy" id="3161137"/>
    <lineage>
        <taxon>Bacteria</taxon>
        <taxon>Pseudomonadati</taxon>
        <taxon>Pseudomonadota</taxon>
        <taxon>Alphaproteobacteria</taxon>
        <taxon>Caulobacterales</taxon>
        <taxon>Caulobacteraceae</taxon>
        <taxon>Caulobacter</taxon>
    </lineage>
</organism>
<feature type="transmembrane region" description="Helical" evidence="7">
    <location>
        <begin position="62"/>
        <end position="81"/>
    </location>
</feature>
<dbReference type="GO" id="GO:0016887">
    <property type="term" value="F:ATP hydrolysis activity"/>
    <property type="evidence" value="ECO:0007669"/>
    <property type="project" value="InterPro"/>
</dbReference>
<dbReference type="PROSITE" id="PS50929">
    <property type="entry name" value="ABC_TM1F"/>
    <property type="match status" value="1"/>
</dbReference>
<dbReference type="InterPro" id="IPR039421">
    <property type="entry name" value="Type_1_exporter"/>
</dbReference>
<keyword evidence="6 7" id="KW-0472">Membrane</keyword>
<evidence type="ECO:0000256" key="5">
    <source>
        <dbReference type="ARBA" id="ARBA00022989"/>
    </source>
</evidence>
<dbReference type="Gene3D" id="1.20.1560.10">
    <property type="entry name" value="ABC transporter type 1, transmembrane domain"/>
    <property type="match status" value="1"/>
</dbReference>
<name>A0AB39KXE8_9CAUL</name>
<dbReference type="InterPro" id="IPR010128">
    <property type="entry name" value="ATPase_T1SS_PrtD-like"/>
</dbReference>
<dbReference type="GO" id="GO:0030253">
    <property type="term" value="P:protein secretion by the type I secretion system"/>
    <property type="evidence" value="ECO:0007669"/>
    <property type="project" value="InterPro"/>
</dbReference>
<feature type="domain" description="ABC transmembrane type-1" evidence="9">
    <location>
        <begin position="28"/>
        <end position="304"/>
    </location>
</feature>
<evidence type="ECO:0000256" key="1">
    <source>
        <dbReference type="ARBA" id="ARBA00004651"/>
    </source>
</evidence>
<evidence type="ECO:0000259" key="8">
    <source>
        <dbReference type="PROSITE" id="PS50893"/>
    </source>
</evidence>
<dbReference type="GO" id="GO:0015421">
    <property type="term" value="F:ABC-type oligopeptide transporter activity"/>
    <property type="evidence" value="ECO:0007669"/>
    <property type="project" value="TreeGrafter"/>
</dbReference>
<dbReference type="RefSeq" id="WP_369062381.1">
    <property type="nucleotide sequence ID" value="NZ_CP158375.1"/>
</dbReference>
<protein>
    <submittedName>
        <fullName evidence="10">Type I secretion system permease/ATPase</fullName>
    </submittedName>
</protein>
<dbReference type="GO" id="GO:0030256">
    <property type="term" value="C:type I protein secretion system complex"/>
    <property type="evidence" value="ECO:0007669"/>
    <property type="project" value="InterPro"/>
</dbReference>
<dbReference type="PROSITE" id="PS50893">
    <property type="entry name" value="ABC_TRANSPORTER_2"/>
    <property type="match status" value="1"/>
</dbReference>
<dbReference type="SUPFAM" id="SSF52540">
    <property type="entry name" value="P-loop containing nucleoside triphosphate hydrolases"/>
    <property type="match status" value="1"/>
</dbReference>
<feature type="transmembrane region" description="Helical" evidence="7">
    <location>
        <begin position="160"/>
        <end position="179"/>
    </location>
</feature>
<comment type="subcellular location">
    <subcellularLocation>
        <location evidence="1">Cell membrane</location>
        <topology evidence="1">Multi-pass membrane protein</topology>
    </subcellularLocation>
</comment>
<accession>A0AB39KXE8</accession>
<dbReference type="PANTHER" id="PTHR43394:SF1">
    <property type="entry name" value="ATP-BINDING CASSETTE SUB-FAMILY B MEMBER 10, MITOCHONDRIAL"/>
    <property type="match status" value="1"/>
</dbReference>
<feature type="domain" description="ABC transporter" evidence="8">
    <location>
        <begin position="337"/>
        <end position="570"/>
    </location>
</feature>
<evidence type="ECO:0000313" key="10">
    <source>
        <dbReference type="EMBL" id="XDO98506.1"/>
    </source>
</evidence>
<dbReference type="InterPro" id="IPR047957">
    <property type="entry name" value="ABC_AprD-like_6TM"/>
</dbReference>
<feature type="transmembrane region" description="Helical" evidence="7">
    <location>
        <begin position="132"/>
        <end position="154"/>
    </location>
</feature>
<dbReference type="PROSITE" id="PS00211">
    <property type="entry name" value="ABC_TRANSPORTER_1"/>
    <property type="match status" value="1"/>
</dbReference>
<sequence>MAAPAAPQANAKPTALNRAVDAAKPAIVTAVVFSFFINVLALVSPLYMLQVYDRVLTSRNEMTLLFLTLIVIFLFVVYGFLEALRTQVLVRGGLKFDGTVRDPVFGAVLDSTLKRKGMGPQSFRDMDQIRDFLTGAGLIAFCDAPWIPVFVIVAFVLHPFFGVLAIVSGLIIFGLALANDRVTNEPIKKANQAAISAQNDVGATLRNSEVMKAMGMWGGLQARWKLKRDEQVSWQASASDRGGALMSGIKFFRQVVQTIILGGGAYLAIKGEISPGSMIAASIIVGRALAPIEQAVGQWKGFVSARGSWDRLQVTLRDNPEDEQRMPLPEPKGRLAVEGAAIMPPGGSAPTLRNASFVLEPGTVLGVVGPSAAGKSSLMRGLVGVWPTVAGAIRLDGFDLKQWDPQQLGRHVGYLPQDIELFSGTIAENIARFSEYEANDVIEAASLAGVHEMVQGLPNGYDTPIGEVGATLSGGQRQRVALARAVYRMPALVVLDEPNASLDAAGEQALVEAITKLKSAGKTVVFATHKPNLLAVADAIMVVNGGVIADVGKRDEMLGKLLGAPRPAAPPATPPAGGAPA</sequence>
<dbReference type="SMART" id="SM00382">
    <property type="entry name" value="AAA"/>
    <property type="match status" value="1"/>
</dbReference>
<dbReference type="InterPro" id="IPR011527">
    <property type="entry name" value="ABC1_TM_dom"/>
</dbReference>
<dbReference type="InterPro" id="IPR036640">
    <property type="entry name" value="ABC1_TM_sf"/>
</dbReference>